<protein>
    <submittedName>
        <fullName evidence="2">Uncharacterized protein</fullName>
    </submittedName>
</protein>
<evidence type="ECO:0000313" key="2">
    <source>
        <dbReference type="EMBL" id="MPC10614.1"/>
    </source>
</evidence>
<dbReference type="Proteomes" id="UP000324222">
    <property type="component" value="Unassembled WGS sequence"/>
</dbReference>
<sequence length="87" mass="9144">MLLARAEVLPTGQGCQAHSAAQEIKNSCNPLPPPPFLPHLAQTSCPAHSASQAMYMSAAAGNYTGTLKSEGGKRKHLNTSDRGEEGR</sequence>
<dbReference type="EMBL" id="VSRR010000124">
    <property type="protein sequence ID" value="MPC10614.1"/>
    <property type="molecule type" value="Genomic_DNA"/>
</dbReference>
<evidence type="ECO:0000313" key="3">
    <source>
        <dbReference type="Proteomes" id="UP000324222"/>
    </source>
</evidence>
<evidence type="ECO:0000256" key="1">
    <source>
        <dbReference type="SAM" id="MobiDB-lite"/>
    </source>
</evidence>
<dbReference type="AlphaFoldDB" id="A0A5B7CPQ9"/>
<proteinExistence type="predicted"/>
<gene>
    <name evidence="2" type="ORF">E2C01_003251</name>
</gene>
<accession>A0A5B7CPQ9</accession>
<comment type="caution">
    <text evidence="2">The sequence shown here is derived from an EMBL/GenBank/DDBJ whole genome shotgun (WGS) entry which is preliminary data.</text>
</comment>
<feature type="region of interest" description="Disordered" evidence="1">
    <location>
        <begin position="63"/>
        <end position="87"/>
    </location>
</feature>
<organism evidence="2 3">
    <name type="scientific">Portunus trituberculatus</name>
    <name type="common">Swimming crab</name>
    <name type="synonym">Neptunus trituberculatus</name>
    <dbReference type="NCBI Taxonomy" id="210409"/>
    <lineage>
        <taxon>Eukaryota</taxon>
        <taxon>Metazoa</taxon>
        <taxon>Ecdysozoa</taxon>
        <taxon>Arthropoda</taxon>
        <taxon>Crustacea</taxon>
        <taxon>Multicrustacea</taxon>
        <taxon>Malacostraca</taxon>
        <taxon>Eumalacostraca</taxon>
        <taxon>Eucarida</taxon>
        <taxon>Decapoda</taxon>
        <taxon>Pleocyemata</taxon>
        <taxon>Brachyura</taxon>
        <taxon>Eubrachyura</taxon>
        <taxon>Portunoidea</taxon>
        <taxon>Portunidae</taxon>
        <taxon>Portuninae</taxon>
        <taxon>Portunus</taxon>
    </lineage>
</organism>
<keyword evidence="3" id="KW-1185">Reference proteome</keyword>
<feature type="compositionally biased region" description="Basic and acidic residues" evidence="1">
    <location>
        <begin position="78"/>
        <end position="87"/>
    </location>
</feature>
<name>A0A5B7CPQ9_PORTR</name>
<reference evidence="2 3" key="1">
    <citation type="submission" date="2019-05" db="EMBL/GenBank/DDBJ databases">
        <title>Another draft genome of Portunus trituberculatus and its Hox gene families provides insights of decapod evolution.</title>
        <authorList>
            <person name="Jeong J.-H."/>
            <person name="Song I."/>
            <person name="Kim S."/>
            <person name="Choi T."/>
            <person name="Kim D."/>
            <person name="Ryu S."/>
            <person name="Kim W."/>
        </authorList>
    </citation>
    <scope>NUCLEOTIDE SEQUENCE [LARGE SCALE GENOMIC DNA]</scope>
    <source>
        <tissue evidence="2">Muscle</tissue>
    </source>
</reference>